<dbReference type="Proteomes" id="UP000541444">
    <property type="component" value="Unassembled WGS sequence"/>
</dbReference>
<evidence type="ECO:0000313" key="2">
    <source>
        <dbReference type="Proteomes" id="UP000541444"/>
    </source>
</evidence>
<evidence type="ECO:0000313" key="1">
    <source>
        <dbReference type="EMBL" id="KAF6141832.1"/>
    </source>
</evidence>
<proteinExistence type="predicted"/>
<gene>
    <name evidence="1" type="ORF">GIB67_003203</name>
</gene>
<accession>A0A7J7LGX2</accession>
<organism evidence="1 2">
    <name type="scientific">Kingdonia uniflora</name>
    <dbReference type="NCBI Taxonomy" id="39325"/>
    <lineage>
        <taxon>Eukaryota</taxon>
        <taxon>Viridiplantae</taxon>
        <taxon>Streptophyta</taxon>
        <taxon>Embryophyta</taxon>
        <taxon>Tracheophyta</taxon>
        <taxon>Spermatophyta</taxon>
        <taxon>Magnoliopsida</taxon>
        <taxon>Ranunculales</taxon>
        <taxon>Circaeasteraceae</taxon>
        <taxon>Kingdonia</taxon>
    </lineage>
</organism>
<name>A0A7J7LGX2_9MAGN</name>
<dbReference type="EMBL" id="JACGCM010002285">
    <property type="protein sequence ID" value="KAF6141832.1"/>
    <property type="molecule type" value="Genomic_DNA"/>
</dbReference>
<protein>
    <submittedName>
        <fullName evidence="1">Uncharacterized protein</fullName>
    </submittedName>
</protein>
<dbReference type="OrthoDB" id="6363363at2759"/>
<comment type="caution">
    <text evidence="1">The sequence shown here is derived from an EMBL/GenBank/DDBJ whole genome shotgun (WGS) entry which is preliminary data.</text>
</comment>
<reference evidence="1 2" key="1">
    <citation type="journal article" date="2020" name="IScience">
        <title>Genome Sequencing of the Endangered Kingdonia uniflora (Circaeasteraceae, Ranunculales) Reveals Potential Mechanisms of Evolutionary Specialization.</title>
        <authorList>
            <person name="Sun Y."/>
            <person name="Deng T."/>
            <person name="Zhang A."/>
            <person name="Moore M.J."/>
            <person name="Landis J.B."/>
            <person name="Lin N."/>
            <person name="Zhang H."/>
            <person name="Zhang X."/>
            <person name="Huang J."/>
            <person name="Zhang X."/>
            <person name="Sun H."/>
            <person name="Wang H."/>
        </authorList>
    </citation>
    <scope>NUCLEOTIDE SEQUENCE [LARGE SCALE GENOMIC DNA]</scope>
    <source>
        <strain evidence="1">TB1705</strain>
        <tissue evidence="1">Leaf</tissue>
    </source>
</reference>
<sequence length="106" mass="11509">MLLRSGDYGQLHQFFPFGDPMFWELPFLQGWLMGQSQAGLNPMLSLNDALHESSSGFRTLGSDNILASDTGAHNADVSIVTRTNLKSSLAHAALETPVPSKPNYSS</sequence>
<keyword evidence="2" id="KW-1185">Reference proteome</keyword>
<dbReference type="AlphaFoldDB" id="A0A7J7LGX2"/>